<keyword evidence="1" id="KW-0812">Transmembrane</keyword>
<feature type="transmembrane region" description="Helical" evidence="1">
    <location>
        <begin position="7"/>
        <end position="25"/>
    </location>
</feature>
<organism evidence="2 3">
    <name type="scientific">Pedobacter ginsengisoli</name>
    <dbReference type="NCBI Taxonomy" id="363852"/>
    <lineage>
        <taxon>Bacteria</taxon>
        <taxon>Pseudomonadati</taxon>
        <taxon>Bacteroidota</taxon>
        <taxon>Sphingobacteriia</taxon>
        <taxon>Sphingobacteriales</taxon>
        <taxon>Sphingobacteriaceae</taxon>
        <taxon>Pedobacter</taxon>
    </lineage>
</organism>
<evidence type="ECO:0000313" key="3">
    <source>
        <dbReference type="Proteomes" id="UP000223749"/>
    </source>
</evidence>
<proteinExistence type="predicted"/>
<sequence>MLKRRKILIILAVIVAIPLFMWLTWLCTPKTKMVAAIIDKTVLTNQGQEHISLTWILNHQKFTKTSTKPYQIANDYFGFFPLGNETFRLKGLERFSPDQLKQLSEDADMVYFTDTYGIYKNEWYTQTNNTERSGMIYGGMSTQDIELLKLMKSKGKLIITEFNSIGSPTHLDTRRKFEDLFAMRWTGWTGRFFENLDSAKNKELPRWLIRNYKRDNNNKWPFTKAGIAFVNDKDQVIILQDSTELKSPMPHITSSAYGQENFELPAKIKYAFWFDVIQPDLKTNTQVASFTIDVNTTGHKLLAAHNLPSIFPAVIMHKAKDYRFYYFSGDFCDNPISMGTSYFKGIDLFKWMFYDTSDPMERTSFFWNFYKPMVTKILKEEKKLKKSR</sequence>
<dbReference type="Proteomes" id="UP000223749">
    <property type="component" value="Chromosome"/>
</dbReference>
<gene>
    <name evidence="2" type="ORF">CPT03_03790</name>
</gene>
<protein>
    <submittedName>
        <fullName evidence="2">Uncharacterized protein</fullName>
    </submittedName>
</protein>
<evidence type="ECO:0000313" key="2">
    <source>
        <dbReference type="EMBL" id="ATP55649.1"/>
    </source>
</evidence>
<dbReference type="KEGG" id="pgs:CPT03_03790"/>
<keyword evidence="1" id="KW-0472">Membrane</keyword>
<keyword evidence="1" id="KW-1133">Transmembrane helix</keyword>
<keyword evidence="3" id="KW-1185">Reference proteome</keyword>
<dbReference type="EMBL" id="CP024091">
    <property type="protein sequence ID" value="ATP55649.1"/>
    <property type="molecule type" value="Genomic_DNA"/>
</dbReference>
<name>A0A2D1U234_9SPHI</name>
<dbReference type="AlphaFoldDB" id="A0A2D1U234"/>
<dbReference type="OrthoDB" id="916275at2"/>
<evidence type="ECO:0000256" key="1">
    <source>
        <dbReference type="SAM" id="Phobius"/>
    </source>
</evidence>
<reference evidence="2 3" key="1">
    <citation type="submission" date="2017-10" db="EMBL/GenBank/DDBJ databases">
        <title>Whole genome of Pedobacter ginsengisoli T01R-27 isolated from tomato rhizosphere.</title>
        <authorList>
            <person name="Weon H.-Y."/>
            <person name="Lee S.A."/>
            <person name="Sang M.K."/>
            <person name="Song J."/>
        </authorList>
    </citation>
    <scope>NUCLEOTIDE SEQUENCE [LARGE SCALE GENOMIC DNA]</scope>
    <source>
        <strain evidence="2 3">T01R-27</strain>
    </source>
</reference>
<accession>A0A2D1U234</accession>